<evidence type="ECO:0000313" key="7">
    <source>
        <dbReference type="EMBL" id="ATI43431.1"/>
    </source>
</evidence>
<feature type="transmembrane region" description="Helical" evidence="6">
    <location>
        <begin position="130"/>
        <end position="150"/>
    </location>
</feature>
<keyword evidence="8" id="KW-1185">Reference proteome</keyword>
<dbReference type="KEGG" id="cmag:CBW24_11550"/>
<gene>
    <name evidence="7" type="ORF">CBW24_11550</name>
</gene>
<keyword evidence="3 6" id="KW-0812">Transmembrane</keyword>
<sequence length="209" mass="21811">MPSPAWPAARVAAIGGVLALTGMWLTPWERLLVGHFPAHMIRHMVMVALAPPMLLLAWPALGRVFGVSPLLGAVVEFALVWGWHVPAAHALARGGAGWFALEQGSFLLAGLLVWAGCLRRDTPLAGAGGLLLTSMHMTLLGALIVLAPRALYPDAHAGHGGDAALAGQQLGGLVMLGIGTPAYLIAGLWQTARALRDPEHDGERSTPCA</sequence>
<reference evidence="7 8" key="1">
    <citation type="submission" date="2017-05" db="EMBL/GenBank/DDBJ databases">
        <title>Comparative genomic and metabolic analysis of manganese-oxidizing mechanisms in Celeribater manganoxidans DY25T: its adaption to the environment of polymetallic nodule.</title>
        <authorList>
            <person name="Wang X."/>
        </authorList>
    </citation>
    <scope>NUCLEOTIDE SEQUENCE [LARGE SCALE GENOMIC DNA]</scope>
    <source>
        <strain evidence="7 8">DY25</strain>
    </source>
</reference>
<evidence type="ECO:0000256" key="1">
    <source>
        <dbReference type="ARBA" id="ARBA00004651"/>
    </source>
</evidence>
<dbReference type="Pfam" id="PF09678">
    <property type="entry name" value="Caa3_CtaG"/>
    <property type="match status" value="1"/>
</dbReference>
<dbReference type="InterPro" id="IPR019108">
    <property type="entry name" value="Caa3_assmbl_CtaG-rel"/>
</dbReference>
<dbReference type="EMBL" id="CP021404">
    <property type="protein sequence ID" value="ATI43431.1"/>
    <property type="molecule type" value="Genomic_DNA"/>
</dbReference>
<evidence type="ECO:0008006" key="9">
    <source>
        <dbReference type="Google" id="ProtNLM"/>
    </source>
</evidence>
<keyword evidence="4 6" id="KW-1133">Transmembrane helix</keyword>
<evidence type="ECO:0000256" key="2">
    <source>
        <dbReference type="ARBA" id="ARBA00022475"/>
    </source>
</evidence>
<name>A0A291M365_9RHOB</name>
<evidence type="ECO:0000256" key="6">
    <source>
        <dbReference type="SAM" id="Phobius"/>
    </source>
</evidence>
<comment type="subcellular location">
    <subcellularLocation>
        <location evidence="1">Cell membrane</location>
        <topology evidence="1">Multi-pass membrane protein</topology>
    </subcellularLocation>
</comment>
<feature type="transmembrane region" description="Helical" evidence="6">
    <location>
        <begin position="40"/>
        <end position="58"/>
    </location>
</feature>
<protein>
    <recommendedName>
        <fullName evidence="9">Cytochrome c oxidase assembly factor CtaG</fullName>
    </recommendedName>
</protein>
<dbReference type="GO" id="GO:0005886">
    <property type="term" value="C:plasma membrane"/>
    <property type="evidence" value="ECO:0007669"/>
    <property type="project" value="UniProtKB-SubCell"/>
</dbReference>
<dbReference type="OrthoDB" id="259025at2"/>
<accession>A0A291M365</accession>
<evidence type="ECO:0000256" key="3">
    <source>
        <dbReference type="ARBA" id="ARBA00022692"/>
    </source>
</evidence>
<feature type="transmembrane region" description="Helical" evidence="6">
    <location>
        <begin position="65"/>
        <end position="84"/>
    </location>
</feature>
<evidence type="ECO:0000256" key="5">
    <source>
        <dbReference type="ARBA" id="ARBA00023136"/>
    </source>
</evidence>
<feature type="transmembrane region" description="Helical" evidence="6">
    <location>
        <begin position="170"/>
        <end position="189"/>
    </location>
</feature>
<feature type="transmembrane region" description="Helical" evidence="6">
    <location>
        <begin position="96"/>
        <end position="118"/>
    </location>
</feature>
<evidence type="ECO:0000313" key="8">
    <source>
        <dbReference type="Proteomes" id="UP000219050"/>
    </source>
</evidence>
<proteinExistence type="predicted"/>
<dbReference type="AlphaFoldDB" id="A0A291M365"/>
<keyword evidence="5 6" id="KW-0472">Membrane</keyword>
<feature type="transmembrane region" description="Helical" evidence="6">
    <location>
        <begin position="7"/>
        <end position="28"/>
    </location>
</feature>
<evidence type="ECO:0000256" key="4">
    <source>
        <dbReference type="ARBA" id="ARBA00022989"/>
    </source>
</evidence>
<organism evidence="7 8">
    <name type="scientific">Pacificitalea manganoxidans</name>
    <dbReference type="NCBI Taxonomy" id="1411902"/>
    <lineage>
        <taxon>Bacteria</taxon>
        <taxon>Pseudomonadati</taxon>
        <taxon>Pseudomonadota</taxon>
        <taxon>Alphaproteobacteria</taxon>
        <taxon>Rhodobacterales</taxon>
        <taxon>Paracoccaceae</taxon>
        <taxon>Pacificitalea</taxon>
    </lineage>
</organism>
<keyword evidence="2" id="KW-1003">Cell membrane</keyword>
<dbReference type="Proteomes" id="UP000219050">
    <property type="component" value="Chromosome"/>
</dbReference>